<evidence type="ECO:0000313" key="2">
    <source>
        <dbReference type="Proteomes" id="UP001603857"/>
    </source>
</evidence>
<protein>
    <submittedName>
        <fullName evidence="1">Uncharacterized protein</fullName>
    </submittedName>
</protein>
<gene>
    <name evidence="1" type="ORF">Fmac_026362</name>
</gene>
<organism evidence="1 2">
    <name type="scientific">Flemingia macrophylla</name>
    <dbReference type="NCBI Taxonomy" id="520843"/>
    <lineage>
        <taxon>Eukaryota</taxon>
        <taxon>Viridiplantae</taxon>
        <taxon>Streptophyta</taxon>
        <taxon>Embryophyta</taxon>
        <taxon>Tracheophyta</taxon>
        <taxon>Spermatophyta</taxon>
        <taxon>Magnoliopsida</taxon>
        <taxon>eudicotyledons</taxon>
        <taxon>Gunneridae</taxon>
        <taxon>Pentapetalae</taxon>
        <taxon>rosids</taxon>
        <taxon>fabids</taxon>
        <taxon>Fabales</taxon>
        <taxon>Fabaceae</taxon>
        <taxon>Papilionoideae</taxon>
        <taxon>50 kb inversion clade</taxon>
        <taxon>NPAAA clade</taxon>
        <taxon>indigoferoid/millettioid clade</taxon>
        <taxon>Phaseoleae</taxon>
        <taxon>Flemingia</taxon>
    </lineage>
</organism>
<keyword evidence="2" id="KW-1185">Reference proteome</keyword>
<sequence>MIKERRRTSQSLQKLHVDKYKELLEFVGGDHVFIRVTHTTGVGRALKVKELTPKYIGLIKFPIVEVGNGGGGPKMAKNGEKSLTGQALAPQCQGINVF</sequence>
<evidence type="ECO:0000313" key="1">
    <source>
        <dbReference type="EMBL" id="KAL2321983.1"/>
    </source>
</evidence>
<dbReference type="EMBL" id="JBGMDY010000009">
    <property type="protein sequence ID" value="KAL2321983.1"/>
    <property type="molecule type" value="Genomic_DNA"/>
</dbReference>
<dbReference type="AlphaFoldDB" id="A0ABD1LEW5"/>
<name>A0ABD1LEW5_9FABA</name>
<comment type="caution">
    <text evidence="1">The sequence shown here is derived from an EMBL/GenBank/DDBJ whole genome shotgun (WGS) entry which is preliminary data.</text>
</comment>
<accession>A0ABD1LEW5</accession>
<proteinExistence type="predicted"/>
<reference evidence="1 2" key="1">
    <citation type="submission" date="2024-08" db="EMBL/GenBank/DDBJ databases">
        <title>Insights into the chromosomal genome structure of Flemingia macrophylla.</title>
        <authorList>
            <person name="Ding Y."/>
            <person name="Zhao Y."/>
            <person name="Bi W."/>
            <person name="Wu M."/>
            <person name="Zhao G."/>
            <person name="Gong Y."/>
            <person name="Li W."/>
            <person name="Zhang P."/>
        </authorList>
    </citation>
    <scope>NUCLEOTIDE SEQUENCE [LARGE SCALE GENOMIC DNA]</scope>
    <source>
        <strain evidence="1">DYQJB</strain>
        <tissue evidence="1">Leaf</tissue>
    </source>
</reference>
<dbReference type="Proteomes" id="UP001603857">
    <property type="component" value="Unassembled WGS sequence"/>
</dbReference>